<evidence type="ECO:0008006" key="3">
    <source>
        <dbReference type="Google" id="ProtNLM"/>
    </source>
</evidence>
<evidence type="ECO:0000313" key="1">
    <source>
        <dbReference type="EMBL" id="BCJ48056.1"/>
    </source>
</evidence>
<evidence type="ECO:0000313" key="2">
    <source>
        <dbReference type="Proteomes" id="UP000676967"/>
    </source>
</evidence>
<dbReference type="PANTHER" id="PTHR12697">
    <property type="entry name" value="PBS LYASE HEAT-LIKE PROTEIN"/>
    <property type="match status" value="1"/>
</dbReference>
<dbReference type="Pfam" id="PF03130">
    <property type="entry name" value="HEAT_PBS"/>
    <property type="match status" value="1"/>
</dbReference>
<accession>A0ABM7M8V5</accession>
<dbReference type="SMART" id="SM00567">
    <property type="entry name" value="EZ_HEAT"/>
    <property type="match status" value="3"/>
</dbReference>
<dbReference type="PANTHER" id="PTHR12697:SF5">
    <property type="entry name" value="DEOXYHYPUSINE HYDROXYLASE"/>
    <property type="match status" value="1"/>
</dbReference>
<proteinExistence type="predicted"/>
<sequence>MSWTAATLVTDGGEVLLRGLPVADLVAAALAVDADSRPEYTAFLHLRGDRETFEAARSLCADADPVRRELGADILGQLGAVTLTAQGAAVAVPREQRPFRTPAGTLLLELAATETDAGVRAAIAVAFGHLADPRAVATLGAWRTHPDAEVRRSVAIALAPLAGADDDALRYLVALTADPDAGVRDWSCFGLYQAGRDTAQVREALLARVGDDDAVTRAEALRALAGFGEPRAVQPLVDALATAPETDEVAGLLAEALSLLADRTGDPRLTGP</sequence>
<dbReference type="InterPro" id="IPR011989">
    <property type="entry name" value="ARM-like"/>
</dbReference>
<name>A0ABM7M8V5_9ACTN</name>
<dbReference type="InterPro" id="IPR016024">
    <property type="entry name" value="ARM-type_fold"/>
</dbReference>
<reference evidence="1 2" key="1">
    <citation type="submission" date="2020-08" db="EMBL/GenBank/DDBJ databases">
        <title>Whole genome shotgun sequence of Actinoplanes ianthinogenes NBRC 13996.</title>
        <authorList>
            <person name="Komaki H."/>
            <person name="Tamura T."/>
        </authorList>
    </citation>
    <scope>NUCLEOTIDE SEQUENCE [LARGE SCALE GENOMIC DNA]</scope>
    <source>
        <strain evidence="1 2">NBRC 13996</strain>
    </source>
</reference>
<organism evidence="1 2">
    <name type="scientific">Actinoplanes ianthinogenes</name>
    <dbReference type="NCBI Taxonomy" id="122358"/>
    <lineage>
        <taxon>Bacteria</taxon>
        <taxon>Bacillati</taxon>
        <taxon>Actinomycetota</taxon>
        <taxon>Actinomycetes</taxon>
        <taxon>Micromonosporales</taxon>
        <taxon>Micromonosporaceae</taxon>
        <taxon>Actinoplanes</taxon>
    </lineage>
</organism>
<dbReference type="Gene3D" id="1.25.10.10">
    <property type="entry name" value="Leucine-rich Repeat Variant"/>
    <property type="match status" value="1"/>
</dbReference>
<gene>
    <name evidence="1" type="ORF">Aiant_87130</name>
</gene>
<dbReference type="SUPFAM" id="SSF48371">
    <property type="entry name" value="ARM repeat"/>
    <property type="match status" value="1"/>
</dbReference>
<dbReference type="EMBL" id="AP023356">
    <property type="protein sequence ID" value="BCJ48056.1"/>
    <property type="molecule type" value="Genomic_DNA"/>
</dbReference>
<dbReference type="RefSeq" id="WP_189330385.1">
    <property type="nucleotide sequence ID" value="NZ_AP023356.1"/>
</dbReference>
<dbReference type="Pfam" id="PF13646">
    <property type="entry name" value="HEAT_2"/>
    <property type="match status" value="1"/>
</dbReference>
<dbReference type="Proteomes" id="UP000676967">
    <property type="component" value="Chromosome"/>
</dbReference>
<keyword evidence="2" id="KW-1185">Reference proteome</keyword>
<protein>
    <recommendedName>
        <fullName evidence="3">HEAT repeat protein</fullName>
    </recommendedName>
</protein>
<dbReference type="InterPro" id="IPR004155">
    <property type="entry name" value="PBS_lyase_HEAT"/>
</dbReference>